<evidence type="ECO:0000256" key="2">
    <source>
        <dbReference type="SAM" id="Phobius"/>
    </source>
</evidence>
<dbReference type="EMBL" id="UGNX01000001">
    <property type="protein sequence ID" value="STX34709.1"/>
    <property type="molecule type" value="Genomic_DNA"/>
</dbReference>
<dbReference type="InterPro" id="IPR002938">
    <property type="entry name" value="FAD-bd"/>
</dbReference>
<dbReference type="SUPFAM" id="SSF51735">
    <property type="entry name" value="NAD(P)-binding Rossmann-fold domains"/>
    <property type="match status" value="1"/>
</dbReference>
<keyword evidence="8" id="KW-0560">Oxidoreductase</keyword>
<organism evidence="8 10">
    <name type="scientific">Legionella cincinnatiensis</name>
    <dbReference type="NCBI Taxonomy" id="28085"/>
    <lineage>
        <taxon>Bacteria</taxon>
        <taxon>Pseudomonadati</taxon>
        <taxon>Pseudomonadota</taxon>
        <taxon>Gammaproteobacteria</taxon>
        <taxon>Legionellales</taxon>
        <taxon>Legionellaceae</taxon>
        <taxon>Legionella</taxon>
    </lineage>
</organism>
<evidence type="ECO:0000313" key="8">
    <source>
        <dbReference type="EMBL" id="STX34709.1"/>
    </source>
</evidence>
<evidence type="ECO:0000313" key="7">
    <source>
        <dbReference type="EMBL" id="KTC81929.1"/>
    </source>
</evidence>
<dbReference type="STRING" id="28085.Lcin_2999"/>
<dbReference type="SUPFAM" id="SSF51905">
    <property type="entry name" value="FAD/NAD(P)-binding domain"/>
    <property type="match status" value="1"/>
</dbReference>
<evidence type="ECO:0000259" key="6">
    <source>
        <dbReference type="Pfam" id="PF13761"/>
    </source>
</evidence>
<dbReference type="EMBL" id="LNXX01000047">
    <property type="protein sequence ID" value="KTC81929.1"/>
    <property type="molecule type" value="Genomic_DNA"/>
</dbReference>
<keyword evidence="9" id="KW-1185">Reference proteome</keyword>
<feature type="domain" description="NAD-dependent epimerase/dehydratase" evidence="3">
    <location>
        <begin position="662"/>
        <end position="883"/>
    </location>
</feature>
<feature type="domain" description="DUF4166" evidence="6">
    <location>
        <begin position="487"/>
        <end position="649"/>
    </location>
</feature>
<dbReference type="Pfam" id="PF13761">
    <property type="entry name" value="DUF4166"/>
    <property type="match status" value="1"/>
</dbReference>
<keyword evidence="2" id="KW-0812">Transmembrane</keyword>
<dbReference type="Gene3D" id="3.50.50.60">
    <property type="entry name" value="FAD/NAD(P)-binding domain"/>
    <property type="match status" value="1"/>
</dbReference>
<dbReference type="InterPro" id="IPR036188">
    <property type="entry name" value="FAD/NAD-bd_sf"/>
</dbReference>
<evidence type="ECO:0000259" key="3">
    <source>
        <dbReference type="Pfam" id="PF01370"/>
    </source>
</evidence>
<dbReference type="Proteomes" id="UP000255316">
    <property type="component" value="Unassembled WGS sequence"/>
</dbReference>
<dbReference type="InterPro" id="IPR001509">
    <property type="entry name" value="Epimerase_deHydtase"/>
</dbReference>
<feature type="domain" description="FAD-binding" evidence="4">
    <location>
        <begin position="117"/>
        <end position="391"/>
    </location>
</feature>
<evidence type="ECO:0000313" key="10">
    <source>
        <dbReference type="Proteomes" id="UP000255316"/>
    </source>
</evidence>
<feature type="domain" description="DUF1731" evidence="5">
    <location>
        <begin position="911"/>
        <end position="953"/>
    </location>
</feature>
<keyword evidence="2" id="KW-1133">Transmembrane helix</keyword>
<evidence type="ECO:0000259" key="5">
    <source>
        <dbReference type="Pfam" id="PF08338"/>
    </source>
</evidence>
<gene>
    <name evidence="7" type="ORF">Lcin_2999</name>
    <name evidence="8" type="ORF">NCTC12438_01313</name>
</gene>
<dbReference type="InterPro" id="IPR025311">
    <property type="entry name" value="DUF4166"/>
</dbReference>
<dbReference type="Pfam" id="PF01494">
    <property type="entry name" value="FAD_binding_3"/>
    <property type="match status" value="1"/>
</dbReference>
<dbReference type="PRINTS" id="PR00420">
    <property type="entry name" value="RNGMNOXGNASE"/>
</dbReference>
<dbReference type="Proteomes" id="UP000054854">
    <property type="component" value="Unassembled WGS sequence"/>
</dbReference>
<dbReference type="Gene3D" id="3.40.50.720">
    <property type="entry name" value="NAD(P)-binding Rossmann-like Domain"/>
    <property type="match status" value="1"/>
</dbReference>
<name>A0A378IHS6_9GAMM</name>
<proteinExistence type="inferred from homology"/>
<dbReference type="GO" id="GO:0052662">
    <property type="term" value="F:zeaxanthin epoxidase activity"/>
    <property type="evidence" value="ECO:0007669"/>
    <property type="project" value="UniProtKB-EC"/>
</dbReference>
<evidence type="ECO:0000256" key="1">
    <source>
        <dbReference type="ARBA" id="ARBA00009353"/>
    </source>
</evidence>
<protein>
    <submittedName>
        <fullName evidence="8">NAD dependent epimerase/dehydratase</fullName>
        <ecNumber evidence="7">1.14.13.90</ecNumber>
        <ecNumber evidence="8">1.14.15.21</ecNumber>
    </submittedName>
</protein>
<dbReference type="Pfam" id="PF08338">
    <property type="entry name" value="DUF1731"/>
    <property type="match status" value="1"/>
</dbReference>
<feature type="transmembrane region" description="Helical" evidence="2">
    <location>
        <begin position="14"/>
        <end position="33"/>
    </location>
</feature>
<reference evidence="7 9" key="1">
    <citation type="submission" date="2015-11" db="EMBL/GenBank/DDBJ databases">
        <title>Genomic analysis of 38 Legionella species identifies large and diverse effector repertoires.</title>
        <authorList>
            <person name="Burstein D."/>
            <person name="Amaro F."/>
            <person name="Zusman T."/>
            <person name="Lifshitz Z."/>
            <person name="Cohen O."/>
            <person name="Gilbert J.A."/>
            <person name="Pupko T."/>
            <person name="Shuman H.A."/>
            <person name="Segal G."/>
        </authorList>
    </citation>
    <scope>NUCLEOTIDE SEQUENCE [LARGE SCALE GENOMIC DNA]</scope>
    <source>
        <strain evidence="7 9">CDC#72-OH-14</strain>
    </source>
</reference>
<dbReference type="Pfam" id="PF01370">
    <property type="entry name" value="Epimerase"/>
    <property type="match status" value="1"/>
</dbReference>
<comment type="similarity">
    <text evidence="1">Belongs to the NAD(P)-dependent epimerase/dehydratase family. SDR39U1 subfamily.</text>
</comment>
<dbReference type="PANTHER" id="PTHR11092">
    <property type="entry name" value="SUGAR NUCLEOTIDE EPIMERASE RELATED"/>
    <property type="match status" value="1"/>
</dbReference>
<dbReference type="EC" id="1.14.13.90" evidence="7"/>
<dbReference type="EC" id="1.14.15.21" evidence="8"/>
<sequence length="957" mass="107136">MGFIVKDKDMVKPVHVLIVGGGIAGLTLANLLIHGNKKVKFHITLFESRPFCDSNEQSIGGGIGIWPPSQAVLRNIPNYQNLIEQFGYIMPSPSYRDAEGKILARANEDFGDRFPVQCLNRDDLINMLSAGLKNRDDVEIITSQKIRGYERDNDQIVVNIDGNKYKGDLLVACDGIHSKIRNCLMSELELPPVLETDLGYTYFRANTQLPADTQHKWWSQAFETWGNGTSKKYGNHEIRFGYVPLKPPNAFWFIAVKTQKDHQYLSPINGVQVVNEDTKEFLKELIKEWKPIRTDSGEIVVDYEELINSTHKILRTDIAKIQGVEQFPWTSKDHRVVLMGDAAHATAPNIAQGAGLCIEDAACLASKLNRVDYLEGISEYEQERKPRAKTVQNIADLIASVGQVQNPIIKMIRNGVMRTASSLFPSLQRSIFEYFVSFSLGGSTKSRYWQAPRLSITDDASSSVFGSIFPKFNQLDNHVKEFKTSSIGGSGTGVVTVEKPSSFAKILGAFAGFPRDMSQQPFYAQVTNLSKDVQRWSRVFGYNTPQQKTYSTTHSLYRGFNQQMYLSEGIGGFLDKAFRFIYQIKLQADKSLKYESQGLTFFDSFQIPLPTFLLPKSEWIEKPTEDGWKFDGKISFPMIGTLLHYYGQFQIDKKDVVTNKRIIIAGGSGMIGKEVCLEFIKKGYDVYCLSRSAQTQLNIEGVKVRPINEDWSDLIDKNTIILNLSGSNPGANRWTPSVKSDIAESRFQVIDTIVQNIERAHEKPLKYLQASAAGFYGDAGDTILTEDSESVVGSDPGTKFRVDVCKEIEERANKANCNVVNLRIGHVLSNEGGLLPYYRFAGFFSAGRFGSGNQFVPFVHVKDVAKAIEFIANNDTLIDGAINITAPQSCSNSEMLRELRLIKWAPGVPLPESVLKLLIGESSVVLTDSERVQPKRLLESGFQFDYNTLNESLHGLQ</sequence>
<dbReference type="InterPro" id="IPR010099">
    <property type="entry name" value="SDR39U1"/>
</dbReference>
<accession>A0A378IHS6</accession>
<dbReference type="InterPro" id="IPR036291">
    <property type="entry name" value="NAD(P)-bd_dom_sf"/>
</dbReference>
<dbReference type="InterPro" id="IPR013549">
    <property type="entry name" value="DUF1731"/>
</dbReference>
<keyword evidence="2" id="KW-0472">Membrane</keyword>
<reference evidence="8 10" key="2">
    <citation type="submission" date="2018-06" db="EMBL/GenBank/DDBJ databases">
        <authorList>
            <consortium name="Pathogen Informatics"/>
            <person name="Doyle S."/>
        </authorList>
    </citation>
    <scope>NUCLEOTIDE SEQUENCE [LARGE SCALE GENOMIC DNA]</scope>
    <source>
        <strain evidence="8 10">NCTC12438</strain>
    </source>
</reference>
<dbReference type="PANTHER" id="PTHR11092:SF0">
    <property type="entry name" value="EPIMERASE FAMILY PROTEIN SDR39U1"/>
    <property type="match status" value="1"/>
</dbReference>
<evidence type="ECO:0000313" key="9">
    <source>
        <dbReference type="Proteomes" id="UP000054854"/>
    </source>
</evidence>
<evidence type="ECO:0000259" key="4">
    <source>
        <dbReference type="Pfam" id="PF01494"/>
    </source>
</evidence>
<dbReference type="GO" id="GO:0071949">
    <property type="term" value="F:FAD binding"/>
    <property type="evidence" value="ECO:0007669"/>
    <property type="project" value="InterPro"/>
</dbReference>
<dbReference type="AlphaFoldDB" id="A0A378IHS6"/>
<dbReference type="NCBIfam" id="TIGR01777">
    <property type="entry name" value="yfcH"/>
    <property type="match status" value="1"/>
</dbReference>